<feature type="non-terminal residue" evidence="1">
    <location>
        <position position="1"/>
    </location>
</feature>
<sequence length="71" mass="8484">SPRARFEKEEEMDFILLERAFLEKEKGKMVYIVDDEEVENLDIEHSQGVHKVLDSADKDMRTYHEPMKTKK</sequence>
<protein>
    <submittedName>
        <fullName evidence="1">Uncharacterized protein</fullName>
    </submittedName>
</protein>
<name>A0AA38GBE4_TAXCH</name>
<keyword evidence="2" id="KW-1185">Reference proteome</keyword>
<dbReference type="EMBL" id="JAHRHJ020000004">
    <property type="protein sequence ID" value="KAH9320081.1"/>
    <property type="molecule type" value="Genomic_DNA"/>
</dbReference>
<dbReference type="Proteomes" id="UP000824469">
    <property type="component" value="Unassembled WGS sequence"/>
</dbReference>
<comment type="caution">
    <text evidence="1">The sequence shown here is derived from an EMBL/GenBank/DDBJ whole genome shotgun (WGS) entry which is preliminary data.</text>
</comment>
<feature type="non-terminal residue" evidence="1">
    <location>
        <position position="71"/>
    </location>
</feature>
<accession>A0AA38GBE4</accession>
<proteinExistence type="predicted"/>
<reference evidence="1 2" key="1">
    <citation type="journal article" date="2021" name="Nat. Plants">
        <title>The Taxus genome provides insights into paclitaxel biosynthesis.</title>
        <authorList>
            <person name="Xiong X."/>
            <person name="Gou J."/>
            <person name="Liao Q."/>
            <person name="Li Y."/>
            <person name="Zhou Q."/>
            <person name="Bi G."/>
            <person name="Li C."/>
            <person name="Du R."/>
            <person name="Wang X."/>
            <person name="Sun T."/>
            <person name="Guo L."/>
            <person name="Liang H."/>
            <person name="Lu P."/>
            <person name="Wu Y."/>
            <person name="Zhang Z."/>
            <person name="Ro D.K."/>
            <person name="Shang Y."/>
            <person name="Huang S."/>
            <person name="Yan J."/>
        </authorList>
    </citation>
    <scope>NUCLEOTIDE SEQUENCE [LARGE SCALE GENOMIC DNA]</scope>
    <source>
        <strain evidence="1">Ta-2019</strain>
    </source>
</reference>
<organism evidence="1 2">
    <name type="scientific">Taxus chinensis</name>
    <name type="common">Chinese yew</name>
    <name type="synonym">Taxus wallichiana var. chinensis</name>
    <dbReference type="NCBI Taxonomy" id="29808"/>
    <lineage>
        <taxon>Eukaryota</taxon>
        <taxon>Viridiplantae</taxon>
        <taxon>Streptophyta</taxon>
        <taxon>Embryophyta</taxon>
        <taxon>Tracheophyta</taxon>
        <taxon>Spermatophyta</taxon>
        <taxon>Pinopsida</taxon>
        <taxon>Pinidae</taxon>
        <taxon>Conifers II</taxon>
        <taxon>Cupressales</taxon>
        <taxon>Taxaceae</taxon>
        <taxon>Taxus</taxon>
    </lineage>
</organism>
<gene>
    <name evidence="1" type="ORF">KI387_021850</name>
</gene>
<dbReference type="AlphaFoldDB" id="A0AA38GBE4"/>
<evidence type="ECO:0000313" key="2">
    <source>
        <dbReference type="Proteomes" id="UP000824469"/>
    </source>
</evidence>
<evidence type="ECO:0000313" key="1">
    <source>
        <dbReference type="EMBL" id="KAH9320081.1"/>
    </source>
</evidence>